<feature type="transmembrane region" description="Helical" evidence="9">
    <location>
        <begin position="372"/>
        <end position="392"/>
    </location>
</feature>
<keyword evidence="4" id="KW-0029">Amino-acid transport</keyword>
<dbReference type="GO" id="GO:0005774">
    <property type="term" value="C:vacuolar membrane"/>
    <property type="evidence" value="ECO:0007669"/>
    <property type="project" value="TreeGrafter"/>
</dbReference>
<accession>A0AAN7MCB5</accession>
<feature type="region of interest" description="Disordered" evidence="8">
    <location>
        <begin position="1"/>
        <end position="50"/>
    </location>
</feature>
<evidence type="ECO:0000256" key="8">
    <source>
        <dbReference type="SAM" id="MobiDB-lite"/>
    </source>
</evidence>
<comment type="subcellular location">
    <subcellularLocation>
        <location evidence="1">Membrane</location>
        <topology evidence="1">Multi-pass membrane protein</topology>
    </subcellularLocation>
</comment>
<evidence type="ECO:0000256" key="3">
    <source>
        <dbReference type="ARBA" id="ARBA00022692"/>
    </source>
</evidence>
<feature type="transmembrane region" description="Helical" evidence="9">
    <location>
        <begin position="452"/>
        <end position="476"/>
    </location>
</feature>
<dbReference type="GO" id="GO:0015179">
    <property type="term" value="F:L-amino acid transmembrane transporter activity"/>
    <property type="evidence" value="ECO:0007669"/>
    <property type="project" value="TreeGrafter"/>
</dbReference>
<gene>
    <name evidence="11" type="ORF">SAY86_028098</name>
</gene>
<comment type="caution">
    <text evidence="11">The sequence shown here is derived from an EMBL/GenBank/DDBJ whole genome shotgun (WGS) entry which is preliminary data.</text>
</comment>
<dbReference type="Proteomes" id="UP001346149">
    <property type="component" value="Unassembled WGS sequence"/>
</dbReference>
<feature type="domain" description="Amino acid transporter transmembrane" evidence="10">
    <location>
        <begin position="155"/>
        <end position="535"/>
    </location>
</feature>
<evidence type="ECO:0000256" key="9">
    <source>
        <dbReference type="SAM" id="Phobius"/>
    </source>
</evidence>
<proteinExistence type="inferred from homology"/>
<protein>
    <recommendedName>
        <fullName evidence="10">Amino acid transporter transmembrane domain-containing protein</fullName>
    </recommendedName>
</protein>
<feature type="compositionally biased region" description="Basic and acidic residues" evidence="8">
    <location>
        <begin position="1"/>
        <end position="12"/>
    </location>
</feature>
<feature type="transmembrane region" description="Helical" evidence="9">
    <location>
        <begin position="513"/>
        <end position="535"/>
    </location>
</feature>
<feature type="transmembrane region" description="Helical" evidence="9">
    <location>
        <begin position="182"/>
        <end position="201"/>
    </location>
</feature>
<evidence type="ECO:0000256" key="6">
    <source>
        <dbReference type="ARBA" id="ARBA00023136"/>
    </source>
</evidence>
<evidence type="ECO:0000313" key="12">
    <source>
        <dbReference type="Proteomes" id="UP001346149"/>
    </source>
</evidence>
<dbReference type="AlphaFoldDB" id="A0AAN7MCB5"/>
<feature type="transmembrane region" description="Helical" evidence="9">
    <location>
        <begin position="482"/>
        <end position="501"/>
    </location>
</feature>
<feature type="compositionally biased region" description="Acidic residues" evidence="8">
    <location>
        <begin position="26"/>
        <end position="48"/>
    </location>
</feature>
<dbReference type="FunFam" id="1.20.1740.10:FF:000047">
    <property type="entry name" value="Amino acid transporter AVT1A"/>
    <property type="match status" value="1"/>
</dbReference>
<keyword evidence="6 9" id="KW-0472">Membrane</keyword>
<evidence type="ECO:0000256" key="4">
    <source>
        <dbReference type="ARBA" id="ARBA00022970"/>
    </source>
</evidence>
<dbReference type="Pfam" id="PF01490">
    <property type="entry name" value="Aa_trans"/>
    <property type="match status" value="1"/>
</dbReference>
<keyword evidence="12" id="KW-1185">Reference proteome</keyword>
<comment type="similarity">
    <text evidence="7">Belongs to the amino acid/polyamine transporter 2 family. Amino acid/auxin permease (AAAP) (TC 2.A.18.5) subfamily.</text>
</comment>
<organism evidence="11 12">
    <name type="scientific">Trapa natans</name>
    <name type="common">Water chestnut</name>
    <dbReference type="NCBI Taxonomy" id="22666"/>
    <lineage>
        <taxon>Eukaryota</taxon>
        <taxon>Viridiplantae</taxon>
        <taxon>Streptophyta</taxon>
        <taxon>Embryophyta</taxon>
        <taxon>Tracheophyta</taxon>
        <taxon>Spermatophyta</taxon>
        <taxon>Magnoliopsida</taxon>
        <taxon>eudicotyledons</taxon>
        <taxon>Gunneridae</taxon>
        <taxon>Pentapetalae</taxon>
        <taxon>rosids</taxon>
        <taxon>malvids</taxon>
        <taxon>Myrtales</taxon>
        <taxon>Lythraceae</taxon>
        <taxon>Trapa</taxon>
    </lineage>
</organism>
<dbReference type="InterPro" id="IPR013057">
    <property type="entry name" value="AA_transpt_TM"/>
</dbReference>
<evidence type="ECO:0000313" key="11">
    <source>
        <dbReference type="EMBL" id="KAK4795772.1"/>
    </source>
</evidence>
<keyword evidence="5 9" id="KW-1133">Transmembrane helix</keyword>
<evidence type="ECO:0000256" key="1">
    <source>
        <dbReference type="ARBA" id="ARBA00004141"/>
    </source>
</evidence>
<name>A0AAN7MCB5_TRANT</name>
<keyword evidence="2" id="KW-0813">Transport</keyword>
<feature type="transmembrane region" description="Helical" evidence="9">
    <location>
        <begin position="298"/>
        <end position="319"/>
    </location>
</feature>
<evidence type="ECO:0000256" key="7">
    <source>
        <dbReference type="ARBA" id="ARBA00049662"/>
    </source>
</evidence>
<evidence type="ECO:0000256" key="2">
    <source>
        <dbReference type="ARBA" id="ARBA00022448"/>
    </source>
</evidence>
<evidence type="ECO:0000256" key="5">
    <source>
        <dbReference type="ARBA" id="ARBA00022989"/>
    </source>
</evidence>
<feature type="transmembrane region" description="Helical" evidence="9">
    <location>
        <begin position="231"/>
        <end position="250"/>
    </location>
</feature>
<dbReference type="PANTHER" id="PTHR22950:SF701">
    <property type="entry name" value="AMINO ACID TRANSPORTER AVT1A-LIKE"/>
    <property type="match status" value="1"/>
</dbReference>
<dbReference type="EMBL" id="JAXQNO010000006">
    <property type="protein sequence ID" value="KAK4795772.1"/>
    <property type="molecule type" value="Genomic_DNA"/>
</dbReference>
<dbReference type="PANTHER" id="PTHR22950">
    <property type="entry name" value="AMINO ACID TRANSPORTER"/>
    <property type="match status" value="1"/>
</dbReference>
<feature type="transmembrane region" description="Helical" evidence="9">
    <location>
        <begin position="339"/>
        <end position="360"/>
    </location>
</feature>
<feature type="transmembrane region" description="Helical" evidence="9">
    <location>
        <begin position="270"/>
        <end position="291"/>
    </location>
</feature>
<keyword evidence="3 9" id="KW-0812">Transmembrane</keyword>
<sequence>MGRKDKQEFFVDDRDDDGTEVGSQMDDLEENREDDESSNRDDDEDDENAGCAYGQASFISHQWPQSYRDSIDPYTISISPGFGILGQSSNLRFSILDSTFSKSRLDADTTAPLLTDYERQKDDSSRISRFQSSFSAKSSVYRQPTGEFPISHGCNFIQTIFNTINVMVGVGLLSTPSTIKEAGWTSLAILILFATICCYTASLMKRCFESVPGLMTYPDLGQAAFGKYGRLLISIILYTELYSYCVEFIILEGDNLTRLFPGVSLDWVGFQVDSMHIFGILTGIFVLPTVWLRDLRVVSYLSAGGVLATVVIFICVLFLGTVDGIGFHEPSPTVKWNGIPFAIGVYGFCYSGHSVFPNIYQSMADKSKFGKALIVSFLLCIGFYGGVAFMGYRMFGQNTLSQITLNMPPNSISSKVALWTTVMNPLTKYALLLNPLARSIEELLPPTVSDNYTAFVLIRTILVFSTVVVAFVLPFFGLVMSLIGSLLCLLVAMIMPALCFLKIMGSKATRIQVIMSSGIVVFGVISATMGTYSTLSKIAKHY</sequence>
<evidence type="ECO:0000259" key="10">
    <source>
        <dbReference type="Pfam" id="PF01490"/>
    </source>
</evidence>
<reference evidence="11 12" key="1">
    <citation type="journal article" date="2023" name="Hortic Res">
        <title>Pangenome of water caltrop reveals structural variations and asymmetric subgenome divergence after allopolyploidization.</title>
        <authorList>
            <person name="Zhang X."/>
            <person name="Chen Y."/>
            <person name="Wang L."/>
            <person name="Yuan Y."/>
            <person name="Fang M."/>
            <person name="Shi L."/>
            <person name="Lu R."/>
            <person name="Comes H.P."/>
            <person name="Ma Y."/>
            <person name="Chen Y."/>
            <person name="Huang G."/>
            <person name="Zhou Y."/>
            <person name="Zheng Z."/>
            <person name="Qiu Y."/>
        </authorList>
    </citation>
    <scope>NUCLEOTIDE SEQUENCE [LARGE SCALE GENOMIC DNA]</scope>
    <source>
        <strain evidence="11">F231</strain>
    </source>
</reference>